<dbReference type="KEGG" id="nli:G3M70_17385"/>
<sequence>MLIFKTNIYENESSPNPFSNSVKSLNEALHLSKFIESSLKDDLSYLENFDHCQEGLPPEELENFYPKAHKFAKSSMVQRLLAILIEGLNDQKTWYRMNTYHFCLLYDCLKRQVYLYNTDDLIKKLRLCPEMKGKNIQFEKLIERLFFNTVFLMDKEQYDFLSHEDKIELGFTCPSEFGVLHGLIPNLEEMKLLPEPGFSYTMGV</sequence>
<organism evidence="1 2">
    <name type="scientific">Candidatus Nitronauta litoralis</name>
    <dbReference type="NCBI Taxonomy" id="2705533"/>
    <lineage>
        <taxon>Bacteria</taxon>
        <taxon>Pseudomonadati</taxon>
        <taxon>Nitrospinota/Tectimicrobiota group</taxon>
        <taxon>Nitrospinota</taxon>
        <taxon>Nitrospinia</taxon>
        <taxon>Nitrospinales</taxon>
        <taxon>Nitrospinaceae</taxon>
        <taxon>Candidatus Nitronauta</taxon>
    </lineage>
</organism>
<reference evidence="1 2" key="1">
    <citation type="submission" date="2020-02" db="EMBL/GenBank/DDBJ databases">
        <title>Genomic and physiological characterization of two novel Nitrospinaceae genera.</title>
        <authorList>
            <person name="Mueller A.J."/>
            <person name="Jung M.-Y."/>
            <person name="Strachan C.R."/>
            <person name="Herbold C.W."/>
            <person name="Kirkegaard R.H."/>
            <person name="Daims H."/>
        </authorList>
    </citation>
    <scope>NUCLEOTIDE SEQUENCE [LARGE SCALE GENOMIC DNA]</scope>
    <source>
        <strain evidence="1">EB</strain>
    </source>
</reference>
<protein>
    <submittedName>
        <fullName evidence="1">Uncharacterized protein</fullName>
    </submittedName>
</protein>
<proteinExistence type="predicted"/>
<accession>A0A7T0BZ30</accession>
<name>A0A7T0BZ30_9BACT</name>
<gene>
    <name evidence="1" type="ORF">G3M70_17385</name>
</gene>
<evidence type="ECO:0000313" key="2">
    <source>
        <dbReference type="Proteomes" id="UP000594688"/>
    </source>
</evidence>
<dbReference type="EMBL" id="CP048685">
    <property type="protein sequence ID" value="QPJ63552.1"/>
    <property type="molecule type" value="Genomic_DNA"/>
</dbReference>
<evidence type="ECO:0000313" key="1">
    <source>
        <dbReference type="EMBL" id="QPJ63552.1"/>
    </source>
</evidence>
<dbReference type="Proteomes" id="UP000594688">
    <property type="component" value="Chromosome"/>
</dbReference>
<dbReference type="AlphaFoldDB" id="A0A7T0BZ30"/>